<gene>
    <name evidence="1" type="ORF">I8752_13510</name>
</gene>
<organism evidence="1 2">
    <name type="scientific">Dendronalium phyllosphericum CENA369</name>
    <dbReference type="NCBI Taxonomy" id="1725256"/>
    <lineage>
        <taxon>Bacteria</taxon>
        <taxon>Bacillati</taxon>
        <taxon>Cyanobacteriota</taxon>
        <taxon>Cyanophyceae</taxon>
        <taxon>Nostocales</taxon>
        <taxon>Nostocaceae</taxon>
        <taxon>Dendronalium</taxon>
        <taxon>Dendronalium phyllosphericum</taxon>
    </lineage>
</organism>
<keyword evidence="2" id="KW-1185">Reference proteome</keyword>
<protein>
    <submittedName>
        <fullName evidence="1">Uncharacterized protein</fullName>
    </submittedName>
</protein>
<comment type="caution">
    <text evidence="1">The sequence shown here is derived from an EMBL/GenBank/DDBJ whole genome shotgun (WGS) entry which is preliminary data.</text>
</comment>
<evidence type="ECO:0000313" key="1">
    <source>
        <dbReference type="EMBL" id="MBH8574022.1"/>
    </source>
</evidence>
<proteinExistence type="predicted"/>
<name>A0A8J7I9F7_9NOST</name>
<reference evidence="1 2" key="1">
    <citation type="journal article" date="2021" name="Int. J. Syst. Evol. Microbiol.">
        <title>Amazonocrinis nigriterrae gen. nov., sp. nov., Atlanticothrix silvestris gen. nov., sp. nov. and Dendronalium phyllosphericum gen. nov., sp. nov., nostocacean cyanobacteria from Brazilian environments.</title>
        <authorList>
            <person name="Alvarenga D.O."/>
            <person name="Andreote A.P.D."/>
            <person name="Branco L.H.Z."/>
            <person name="Delbaje E."/>
            <person name="Cruz R.B."/>
            <person name="Varani A.M."/>
            <person name="Fiore M.F."/>
        </authorList>
    </citation>
    <scope>NUCLEOTIDE SEQUENCE [LARGE SCALE GENOMIC DNA]</scope>
    <source>
        <strain evidence="1 2">CENA369</strain>
    </source>
</reference>
<dbReference type="Proteomes" id="UP000662314">
    <property type="component" value="Unassembled WGS sequence"/>
</dbReference>
<accession>A0A8J7I9F7</accession>
<dbReference type="EMBL" id="JAECZA010000052">
    <property type="protein sequence ID" value="MBH8574022.1"/>
    <property type="molecule type" value="Genomic_DNA"/>
</dbReference>
<evidence type="ECO:0000313" key="2">
    <source>
        <dbReference type="Proteomes" id="UP000662314"/>
    </source>
</evidence>
<dbReference type="RefSeq" id="WP_214432839.1">
    <property type="nucleotide sequence ID" value="NZ_CAWPUQ010000287.1"/>
</dbReference>
<sequence length="82" mass="9256">MTKMLVPNLHTTNLELLLQNLTPAQANSIHGGSSSIYLTNISDGVNNTENTSQGSDAFNYNNNKINTVDYSRSNYNWFYFFD</sequence>
<dbReference type="AlphaFoldDB" id="A0A8J7I9F7"/>